<evidence type="ECO:0000313" key="1">
    <source>
        <dbReference type="EMBL" id="CAJ2671654.1"/>
    </source>
</evidence>
<reference evidence="1" key="1">
    <citation type="submission" date="2023-10" db="EMBL/GenBank/DDBJ databases">
        <authorList>
            <person name="Rodriguez Cubillos JULIANA M."/>
            <person name="De Vega J."/>
        </authorList>
    </citation>
    <scope>NUCLEOTIDE SEQUENCE</scope>
</reference>
<sequence>MATNDNKTKEKENEFFLDANEDETDIEAVNYDSDNDNDDEDYDRNESEQPESFTSHQWPQSYNEAIDPLTIAAAPNLGSIFKAPSVIYSSFVNLGSKSNLDLHDGKTPFLSNAQIPEGVPRQSTWWEKASIQMHFPEELPIGYGCTFTQTIFNGINVMAGVGLLSTPDTIKQAGWASMLVMVIFAVICCYTAELMRHCFQNREGIVSYPDIGEAAFGKYGRVIISIILYTELYSYCVEYIIMEGDNLSGLFPGTSLNWGSLNLDDKHLFSILTALIILPTVWLKDLRIISYLSAGGVIATTLIGMCVFVVGTRNDVGFHQTGPFVKWSGIPFAFGIYGFCFAGHSVFPNIYQSMANKKEFSKAMIICFILPMLLYGSVGIAGFLMFGEGTLSQITLNLPRDAFATKFSMWTIVYYEISIFLFSLIMNKYALMMNPLARSVEELLPNHIARTNWCFILIRTALVISTVVAAFLIPFFGLVMALIGSLLSVLVAVVLPSLCFLKIVGKKATSTQVTLSVVIAAWGIVCASLGTYSSLLKIVQVQMSD</sequence>
<dbReference type="Proteomes" id="UP001177021">
    <property type="component" value="Unassembled WGS sequence"/>
</dbReference>
<organism evidence="1 2">
    <name type="scientific">Trifolium pratense</name>
    <name type="common">Red clover</name>
    <dbReference type="NCBI Taxonomy" id="57577"/>
    <lineage>
        <taxon>Eukaryota</taxon>
        <taxon>Viridiplantae</taxon>
        <taxon>Streptophyta</taxon>
        <taxon>Embryophyta</taxon>
        <taxon>Tracheophyta</taxon>
        <taxon>Spermatophyta</taxon>
        <taxon>Magnoliopsida</taxon>
        <taxon>eudicotyledons</taxon>
        <taxon>Gunneridae</taxon>
        <taxon>Pentapetalae</taxon>
        <taxon>rosids</taxon>
        <taxon>fabids</taxon>
        <taxon>Fabales</taxon>
        <taxon>Fabaceae</taxon>
        <taxon>Papilionoideae</taxon>
        <taxon>50 kb inversion clade</taxon>
        <taxon>NPAAA clade</taxon>
        <taxon>Hologalegina</taxon>
        <taxon>IRL clade</taxon>
        <taxon>Trifolieae</taxon>
        <taxon>Trifolium</taxon>
    </lineage>
</organism>
<keyword evidence="2" id="KW-1185">Reference proteome</keyword>
<proteinExistence type="predicted"/>
<accession>A0ACB0LU36</accession>
<comment type="caution">
    <text evidence="1">The sequence shown here is derived from an EMBL/GenBank/DDBJ whole genome shotgun (WGS) entry which is preliminary data.</text>
</comment>
<protein>
    <submittedName>
        <fullName evidence="1">Uncharacterized protein</fullName>
    </submittedName>
</protein>
<evidence type="ECO:0000313" key="2">
    <source>
        <dbReference type="Proteomes" id="UP001177021"/>
    </source>
</evidence>
<gene>
    <name evidence="1" type="ORF">MILVUS5_LOCUS35444</name>
</gene>
<dbReference type="EMBL" id="CASHSV030000615">
    <property type="protein sequence ID" value="CAJ2671654.1"/>
    <property type="molecule type" value="Genomic_DNA"/>
</dbReference>
<name>A0ACB0LU36_TRIPR</name>